<dbReference type="HAMAP" id="MF_01398">
    <property type="entry name" value="ATP_synth_b_bprime"/>
    <property type="match status" value="1"/>
</dbReference>
<dbReference type="Proteomes" id="UP000679179">
    <property type="component" value="Unassembled WGS sequence"/>
</dbReference>
<dbReference type="NCBIfam" id="NF009992">
    <property type="entry name" value="PRK13461.1"/>
    <property type="match status" value="1"/>
</dbReference>
<feature type="transmembrane region" description="Helical" evidence="13">
    <location>
        <begin position="6"/>
        <end position="23"/>
    </location>
</feature>
<evidence type="ECO:0000256" key="5">
    <source>
        <dbReference type="ARBA" id="ARBA00022692"/>
    </source>
</evidence>
<evidence type="ECO:0000256" key="8">
    <source>
        <dbReference type="ARBA" id="ARBA00023065"/>
    </source>
</evidence>
<dbReference type="PANTHER" id="PTHR33445:SF1">
    <property type="entry name" value="ATP SYNTHASE SUBUNIT B"/>
    <property type="match status" value="1"/>
</dbReference>
<evidence type="ECO:0000256" key="4">
    <source>
        <dbReference type="ARBA" id="ARBA00022547"/>
    </source>
</evidence>
<evidence type="ECO:0000256" key="6">
    <source>
        <dbReference type="ARBA" id="ARBA00022781"/>
    </source>
</evidence>
<dbReference type="EMBL" id="BOPZ01000020">
    <property type="protein sequence ID" value="GIM29676.1"/>
    <property type="molecule type" value="Genomic_DNA"/>
</dbReference>
<evidence type="ECO:0000256" key="13">
    <source>
        <dbReference type="HAMAP-Rule" id="MF_01398"/>
    </source>
</evidence>
<protein>
    <recommendedName>
        <fullName evidence="13">ATP synthase subunit b</fullName>
    </recommendedName>
    <alternativeName>
        <fullName evidence="13">ATP synthase F(0) sector subunit b</fullName>
    </alternativeName>
    <alternativeName>
        <fullName evidence="13">ATPase subunit I</fullName>
    </alternativeName>
    <alternativeName>
        <fullName evidence="13">F-type ATPase subunit b</fullName>
        <shortName evidence="13">F-ATPase subunit b</shortName>
    </alternativeName>
</protein>
<keyword evidence="7 13" id="KW-1133">Transmembrane helix</keyword>
<evidence type="ECO:0000256" key="3">
    <source>
        <dbReference type="ARBA" id="ARBA00022475"/>
    </source>
</evidence>
<organism evidence="16 17">
    <name type="scientific">Clostridium polyendosporum</name>
    <dbReference type="NCBI Taxonomy" id="69208"/>
    <lineage>
        <taxon>Bacteria</taxon>
        <taxon>Bacillati</taxon>
        <taxon>Bacillota</taxon>
        <taxon>Clostridia</taxon>
        <taxon>Eubacteriales</taxon>
        <taxon>Clostridiaceae</taxon>
        <taxon>Clostridium</taxon>
    </lineage>
</organism>
<accession>A0A919S0G1</accession>
<gene>
    <name evidence="13 16" type="primary">atpF</name>
    <name evidence="16" type="ORF">CPJCM30710_23420</name>
</gene>
<keyword evidence="17" id="KW-1185">Reference proteome</keyword>
<dbReference type="AlphaFoldDB" id="A0A919S0G1"/>
<evidence type="ECO:0000256" key="10">
    <source>
        <dbReference type="ARBA" id="ARBA00023310"/>
    </source>
</evidence>
<dbReference type="GO" id="GO:0005886">
    <property type="term" value="C:plasma membrane"/>
    <property type="evidence" value="ECO:0007669"/>
    <property type="project" value="UniProtKB-SubCell"/>
</dbReference>
<evidence type="ECO:0000256" key="7">
    <source>
        <dbReference type="ARBA" id="ARBA00022989"/>
    </source>
</evidence>
<keyword evidence="15" id="KW-0175">Coiled coil</keyword>
<proteinExistence type="inferred from homology"/>
<keyword evidence="3 13" id="KW-1003">Cell membrane</keyword>
<keyword evidence="8 13" id="KW-0406">Ion transport</keyword>
<reference evidence="16" key="1">
    <citation type="submission" date="2021-03" db="EMBL/GenBank/DDBJ databases">
        <title>Taxonomic study of Clostridium polyendosporum from meadow-gley soil under rice.</title>
        <authorList>
            <person name="Kobayashi H."/>
            <person name="Tanizawa Y."/>
            <person name="Yagura M."/>
        </authorList>
    </citation>
    <scope>NUCLEOTIDE SEQUENCE</scope>
    <source>
        <strain evidence="16">JCM 30710</strain>
    </source>
</reference>
<keyword evidence="5 13" id="KW-0812">Transmembrane</keyword>
<evidence type="ECO:0000256" key="1">
    <source>
        <dbReference type="ARBA" id="ARBA00005513"/>
    </source>
</evidence>
<comment type="subcellular location">
    <subcellularLocation>
        <location evidence="13">Cell membrane</location>
        <topology evidence="13">Single-pass membrane protein</topology>
    </subcellularLocation>
    <subcellularLocation>
        <location evidence="12">Endomembrane system</location>
        <topology evidence="12">Single-pass membrane protein</topology>
    </subcellularLocation>
</comment>
<dbReference type="InterPro" id="IPR005864">
    <property type="entry name" value="ATP_synth_F0_bsu_bac"/>
</dbReference>
<evidence type="ECO:0000256" key="11">
    <source>
        <dbReference type="ARBA" id="ARBA00025198"/>
    </source>
</evidence>
<evidence type="ECO:0000256" key="14">
    <source>
        <dbReference type="RuleBase" id="RU003848"/>
    </source>
</evidence>
<comment type="function">
    <text evidence="13">Component of the F(0) channel, it forms part of the peripheral stalk, linking F(1) to F(0).</text>
</comment>
<dbReference type="PANTHER" id="PTHR33445">
    <property type="entry name" value="ATP SYNTHASE SUBUNIT B', CHLOROPLASTIC"/>
    <property type="match status" value="1"/>
</dbReference>
<dbReference type="InterPro" id="IPR050059">
    <property type="entry name" value="ATP_synthase_B_chain"/>
</dbReference>
<evidence type="ECO:0000256" key="15">
    <source>
        <dbReference type="SAM" id="Coils"/>
    </source>
</evidence>
<dbReference type="GO" id="GO:0012505">
    <property type="term" value="C:endomembrane system"/>
    <property type="evidence" value="ECO:0007669"/>
    <property type="project" value="UniProtKB-SubCell"/>
</dbReference>
<keyword evidence="10 13" id="KW-0066">ATP synthesis</keyword>
<keyword evidence="4 13" id="KW-0138">CF(0)</keyword>
<evidence type="ECO:0000256" key="9">
    <source>
        <dbReference type="ARBA" id="ARBA00023136"/>
    </source>
</evidence>
<evidence type="ECO:0000256" key="2">
    <source>
        <dbReference type="ARBA" id="ARBA00022448"/>
    </source>
</evidence>
<comment type="subunit">
    <text evidence="13">F-type ATPases have 2 components, F(1) - the catalytic core - and F(0) - the membrane proton channel. F(1) has five subunits: alpha(3), beta(3), gamma(1), delta(1), epsilon(1). F(0) has three main subunits: a(1), b(2) and c(10-14). The alpha and beta chains form an alternating ring which encloses part of the gamma chain. F(1) is attached to F(0) by a central stalk formed by the gamma and epsilon chains, while a peripheral stalk is formed by the delta and b chains.</text>
</comment>
<evidence type="ECO:0000313" key="16">
    <source>
        <dbReference type="EMBL" id="GIM29676.1"/>
    </source>
</evidence>
<comment type="caution">
    <text evidence="16">The sequence shown here is derived from an EMBL/GenBank/DDBJ whole genome shotgun (WGS) entry which is preliminary data.</text>
</comment>
<comment type="function">
    <text evidence="11 13">F(1)F(0) ATP synthase produces ATP from ADP in the presence of a proton or sodium gradient. F-type ATPases consist of two structural domains, F(1) containing the extramembraneous catalytic core and F(0) containing the membrane proton channel, linked together by a central stalk and a peripheral stalk. During catalysis, ATP synthesis in the catalytic domain of F(1) is coupled via a rotary mechanism of the central stalk subunits to proton translocation.</text>
</comment>
<dbReference type="InterPro" id="IPR002146">
    <property type="entry name" value="ATP_synth_b/b'su_bac/chlpt"/>
</dbReference>
<sequence length="160" mass="18710">MMNIDWLHVLAAVINFIILYLILKHFFFKKVEKVIDDRQNDIESKLNKADEDVEKARMLLLQNERILKSAKEEGKKITEVQKQKADKIYQEIVDEANKEARTIADRARVEVKREKEKAEHEIKEQVIELAVLLSSKALEESIDESKHRELINDFIAKVGI</sequence>
<dbReference type="Pfam" id="PF00430">
    <property type="entry name" value="ATP-synt_B"/>
    <property type="match status" value="1"/>
</dbReference>
<dbReference type="CDD" id="cd06503">
    <property type="entry name" value="ATP-synt_Fo_b"/>
    <property type="match status" value="1"/>
</dbReference>
<evidence type="ECO:0000256" key="12">
    <source>
        <dbReference type="ARBA" id="ARBA00037847"/>
    </source>
</evidence>
<evidence type="ECO:0000313" key="17">
    <source>
        <dbReference type="Proteomes" id="UP000679179"/>
    </source>
</evidence>
<name>A0A919S0G1_9CLOT</name>
<dbReference type="NCBIfam" id="TIGR01144">
    <property type="entry name" value="ATP_synt_b"/>
    <property type="match status" value="1"/>
</dbReference>
<dbReference type="GO" id="GO:0045259">
    <property type="term" value="C:proton-transporting ATP synthase complex"/>
    <property type="evidence" value="ECO:0007669"/>
    <property type="project" value="UniProtKB-KW"/>
</dbReference>
<keyword evidence="6 13" id="KW-0375">Hydrogen ion transport</keyword>
<keyword evidence="2 13" id="KW-0813">Transport</keyword>
<comment type="similarity">
    <text evidence="1 13 14">Belongs to the ATPase B chain family.</text>
</comment>
<dbReference type="GO" id="GO:0046933">
    <property type="term" value="F:proton-transporting ATP synthase activity, rotational mechanism"/>
    <property type="evidence" value="ECO:0007669"/>
    <property type="project" value="UniProtKB-UniRule"/>
</dbReference>
<keyword evidence="9 13" id="KW-0472">Membrane</keyword>
<feature type="coiled-coil region" evidence="15">
    <location>
        <begin position="97"/>
        <end position="128"/>
    </location>
</feature>
<dbReference type="GO" id="GO:0046961">
    <property type="term" value="F:proton-transporting ATPase activity, rotational mechanism"/>
    <property type="evidence" value="ECO:0007669"/>
    <property type="project" value="TreeGrafter"/>
</dbReference>